<feature type="domain" description="DUF6699" evidence="2">
    <location>
        <begin position="353"/>
        <end position="485"/>
    </location>
</feature>
<evidence type="ECO:0000259" key="2">
    <source>
        <dbReference type="Pfam" id="PF20415"/>
    </source>
</evidence>
<sequence length="551" mass="60739">MLRGSLCPEKRRNAVRGGSAACNAIFSTVEYLTLGHRAHSWSTEEHNEVDRTEWRKLLRSFSNVKTLVVARGLVKELTCCLRLDDGELPLELLPELQKLTYYGSKGVFTSFIDTRQNAGRSVTLDHLGPISAPGIANAFYSPYTGTPFIPPPMASPGSYYMPTVQLPDNASHHLSNPPPTHPPGPQRFPPGISADWIGPPTGKQLPFNVPWGLSPWSAAMSTPFAAFGAFAPAAPGHFAPPLGPHLSHGFAGPYTTPAQQYATPYGYQMAYQTPAWLPAPMAIAPPGPPPPAAPSRQPKRLTRAEHYDKIGHFAPGPHYGPVLEPMLVKAVGTIPNINPLLLPLGDEEERPHLRWNMLFSTAHCHRSTDSSHRSWSNGRQEPATFPRVSEIRIVSHVFPWIINVRATNRAIGVTCGDLIEQLSDHLQQRLPKEDYEGATGNRRRAIRDAYHHNRSQSTGVPGGQLGDGLKALDWLGTQTMFGGIRLNEQLLLERFNVVLPCLLELVCVERPLVDDNESEDRHQARRRSSNHTSTSRSSSRVDDYAPSSSRE</sequence>
<feature type="region of interest" description="Disordered" evidence="1">
    <location>
        <begin position="515"/>
        <end position="551"/>
    </location>
</feature>
<reference evidence="3" key="2">
    <citation type="journal article" date="2020" name="Nat. Commun.">
        <title>Large-scale genome sequencing of mycorrhizal fungi provides insights into the early evolution of symbiotic traits.</title>
        <authorList>
            <person name="Miyauchi S."/>
            <person name="Kiss E."/>
            <person name="Kuo A."/>
            <person name="Drula E."/>
            <person name="Kohler A."/>
            <person name="Sanchez-Garcia M."/>
            <person name="Morin E."/>
            <person name="Andreopoulos B."/>
            <person name="Barry K.W."/>
            <person name="Bonito G."/>
            <person name="Buee M."/>
            <person name="Carver A."/>
            <person name="Chen C."/>
            <person name="Cichocki N."/>
            <person name="Clum A."/>
            <person name="Culley D."/>
            <person name="Crous P.W."/>
            <person name="Fauchery L."/>
            <person name="Girlanda M."/>
            <person name="Hayes R.D."/>
            <person name="Keri Z."/>
            <person name="LaButti K."/>
            <person name="Lipzen A."/>
            <person name="Lombard V."/>
            <person name="Magnuson J."/>
            <person name="Maillard F."/>
            <person name="Murat C."/>
            <person name="Nolan M."/>
            <person name="Ohm R.A."/>
            <person name="Pangilinan J."/>
            <person name="Pereira M.F."/>
            <person name="Perotto S."/>
            <person name="Peter M."/>
            <person name="Pfister S."/>
            <person name="Riley R."/>
            <person name="Sitrit Y."/>
            <person name="Stielow J.B."/>
            <person name="Szollosi G."/>
            <person name="Zifcakova L."/>
            <person name="Stursova M."/>
            <person name="Spatafora J.W."/>
            <person name="Tedersoo L."/>
            <person name="Vaario L.M."/>
            <person name="Yamada A."/>
            <person name="Yan M."/>
            <person name="Wang P."/>
            <person name="Xu J."/>
            <person name="Bruns T."/>
            <person name="Baldrian P."/>
            <person name="Vilgalys R."/>
            <person name="Dunand C."/>
            <person name="Henrissat B."/>
            <person name="Grigoriev I.V."/>
            <person name="Hibbett D."/>
            <person name="Nagy L.G."/>
            <person name="Martin F.M."/>
        </authorList>
    </citation>
    <scope>NUCLEOTIDE SEQUENCE</scope>
    <source>
        <strain evidence="3">Prilba</strain>
    </source>
</reference>
<dbReference type="Proteomes" id="UP000759537">
    <property type="component" value="Unassembled WGS sequence"/>
</dbReference>
<evidence type="ECO:0000313" key="4">
    <source>
        <dbReference type="Proteomes" id="UP000759537"/>
    </source>
</evidence>
<evidence type="ECO:0000256" key="1">
    <source>
        <dbReference type="SAM" id="MobiDB-lite"/>
    </source>
</evidence>
<accession>A0A9P5MPK9</accession>
<reference evidence="3" key="1">
    <citation type="submission" date="2019-10" db="EMBL/GenBank/DDBJ databases">
        <authorList>
            <consortium name="DOE Joint Genome Institute"/>
            <person name="Kuo A."/>
            <person name="Miyauchi S."/>
            <person name="Kiss E."/>
            <person name="Drula E."/>
            <person name="Kohler A."/>
            <person name="Sanchez-Garcia M."/>
            <person name="Andreopoulos B."/>
            <person name="Barry K.W."/>
            <person name="Bonito G."/>
            <person name="Buee M."/>
            <person name="Carver A."/>
            <person name="Chen C."/>
            <person name="Cichocki N."/>
            <person name="Clum A."/>
            <person name="Culley D."/>
            <person name="Crous P.W."/>
            <person name="Fauchery L."/>
            <person name="Girlanda M."/>
            <person name="Hayes R."/>
            <person name="Keri Z."/>
            <person name="LaButti K."/>
            <person name="Lipzen A."/>
            <person name="Lombard V."/>
            <person name="Magnuson J."/>
            <person name="Maillard F."/>
            <person name="Morin E."/>
            <person name="Murat C."/>
            <person name="Nolan M."/>
            <person name="Ohm R."/>
            <person name="Pangilinan J."/>
            <person name="Pereira M."/>
            <person name="Perotto S."/>
            <person name="Peter M."/>
            <person name="Riley R."/>
            <person name="Sitrit Y."/>
            <person name="Stielow B."/>
            <person name="Szollosi G."/>
            <person name="Zifcakova L."/>
            <person name="Stursova M."/>
            <person name="Spatafora J.W."/>
            <person name="Tedersoo L."/>
            <person name="Vaario L.-M."/>
            <person name="Yamada A."/>
            <person name="Yan M."/>
            <person name="Wang P."/>
            <person name="Xu J."/>
            <person name="Bruns T."/>
            <person name="Baldrian P."/>
            <person name="Vilgalys R."/>
            <person name="Henrissat B."/>
            <person name="Grigoriev I.V."/>
            <person name="Hibbett D."/>
            <person name="Nagy L.G."/>
            <person name="Martin F.M."/>
        </authorList>
    </citation>
    <scope>NUCLEOTIDE SEQUENCE</scope>
    <source>
        <strain evidence="3">Prilba</strain>
    </source>
</reference>
<evidence type="ECO:0000313" key="3">
    <source>
        <dbReference type="EMBL" id="KAF8471604.1"/>
    </source>
</evidence>
<dbReference type="AlphaFoldDB" id="A0A9P5MPK9"/>
<keyword evidence="4" id="KW-1185">Reference proteome</keyword>
<protein>
    <recommendedName>
        <fullName evidence="2">DUF6699 domain-containing protein</fullName>
    </recommendedName>
</protein>
<dbReference type="EMBL" id="WHVB01000022">
    <property type="protein sequence ID" value="KAF8471604.1"/>
    <property type="molecule type" value="Genomic_DNA"/>
</dbReference>
<gene>
    <name evidence="3" type="ORF">DFH94DRAFT_810756</name>
</gene>
<name>A0A9P5MPK9_9AGAM</name>
<dbReference type="OrthoDB" id="21474at2759"/>
<dbReference type="InterPro" id="IPR046522">
    <property type="entry name" value="DUF6699"/>
</dbReference>
<comment type="caution">
    <text evidence="3">The sequence shown here is derived from an EMBL/GenBank/DDBJ whole genome shotgun (WGS) entry which is preliminary data.</text>
</comment>
<feature type="compositionally biased region" description="Basic and acidic residues" evidence="1">
    <location>
        <begin position="539"/>
        <end position="551"/>
    </location>
</feature>
<organism evidence="3 4">
    <name type="scientific">Russula ochroleuca</name>
    <dbReference type="NCBI Taxonomy" id="152965"/>
    <lineage>
        <taxon>Eukaryota</taxon>
        <taxon>Fungi</taxon>
        <taxon>Dikarya</taxon>
        <taxon>Basidiomycota</taxon>
        <taxon>Agaricomycotina</taxon>
        <taxon>Agaricomycetes</taxon>
        <taxon>Russulales</taxon>
        <taxon>Russulaceae</taxon>
        <taxon>Russula</taxon>
    </lineage>
</organism>
<dbReference type="Pfam" id="PF20415">
    <property type="entry name" value="DUF6699"/>
    <property type="match status" value="1"/>
</dbReference>
<proteinExistence type="predicted"/>